<proteinExistence type="predicted"/>
<keyword evidence="2" id="KW-0732">Signal</keyword>
<evidence type="ECO:0008006" key="5">
    <source>
        <dbReference type="Google" id="ProtNLM"/>
    </source>
</evidence>
<evidence type="ECO:0000256" key="1">
    <source>
        <dbReference type="SAM" id="MobiDB-lite"/>
    </source>
</evidence>
<dbReference type="Proteomes" id="UP000193067">
    <property type="component" value="Unassembled WGS sequence"/>
</dbReference>
<reference evidence="3 4" key="1">
    <citation type="journal article" date="2015" name="Biotechnol. Biofuels">
        <title>Enhanced degradation of softwood versus hardwood by the white-rot fungus Pycnoporus coccineus.</title>
        <authorList>
            <person name="Couturier M."/>
            <person name="Navarro D."/>
            <person name="Chevret D."/>
            <person name="Henrissat B."/>
            <person name="Piumi F."/>
            <person name="Ruiz-Duenas F.J."/>
            <person name="Martinez A.T."/>
            <person name="Grigoriev I.V."/>
            <person name="Riley R."/>
            <person name="Lipzen A."/>
            <person name="Berrin J.G."/>
            <person name="Master E.R."/>
            <person name="Rosso M.N."/>
        </authorList>
    </citation>
    <scope>NUCLEOTIDE SEQUENCE [LARGE SCALE GENOMIC DNA]</scope>
    <source>
        <strain evidence="3 4">BRFM310</strain>
    </source>
</reference>
<evidence type="ECO:0000313" key="3">
    <source>
        <dbReference type="EMBL" id="OSD07019.1"/>
    </source>
</evidence>
<dbReference type="AlphaFoldDB" id="A0A1Y2J0U3"/>
<feature type="region of interest" description="Disordered" evidence="1">
    <location>
        <begin position="90"/>
        <end position="115"/>
    </location>
</feature>
<organism evidence="3 4">
    <name type="scientific">Trametes coccinea (strain BRFM310)</name>
    <name type="common">Pycnoporus coccineus</name>
    <dbReference type="NCBI Taxonomy" id="1353009"/>
    <lineage>
        <taxon>Eukaryota</taxon>
        <taxon>Fungi</taxon>
        <taxon>Dikarya</taxon>
        <taxon>Basidiomycota</taxon>
        <taxon>Agaricomycotina</taxon>
        <taxon>Agaricomycetes</taxon>
        <taxon>Polyporales</taxon>
        <taxon>Polyporaceae</taxon>
        <taxon>Trametes</taxon>
    </lineage>
</organism>
<evidence type="ECO:0000313" key="4">
    <source>
        <dbReference type="Proteomes" id="UP000193067"/>
    </source>
</evidence>
<gene>
    <name evidence="3" type="ORF">PYCCODRAFT_787715</name>
</gene>
<feature type="compositionally biased region" description="Polar residues" evidence="1">
    <location>
        <begin position="90"/>
        <end position="100"/>
    </location>
</feature>
<feature type="signal peptide" evidence="2">
    <location>
        <begin position="1"/>
        <end position="24"/>
    </location>
</feature>
<name>A0A1Y2J0U3_TRAC3</name>
<sequence>MQCGLTTNGLGVLVLLCAPSCALVDSLCVSQCRSTSPLTDKDSLQPLSVPFSIRDGWKGQMHLNCRRALGCARNSLRICESSTAFPSIRNLPTDNLTDPSRSPRKLVGLHGINEH</sequence>
<feature type="chain" id="PRO_5011965829" description="Secreted protein" evidence="2">
    <location>
        <begin position="25"/>
        <end position="115"/>
    </location>
</feature>
<dbReference type="EMBL" id="KZ084089">
    <property type="protein sequence ID" value="OSD07019.1"/>
    <property type="molecule type" value="Genomic_DNA"/>
</dbReference>
<keyword evidence="4" id="KW-1185">Reference proteome</keyword>
<evidence type="ECO:0000256" key="2">
    <source>
        <dbReference type="SAM" id="SignalP"/>
    </source>
</evidence>
<protein>
    <recommendedName>
        <fullName evidence="5">Secreted protein</fullName>
    </recommendedName>
</protein>
<accession>A0A1Y2J0U3</accession>